<reference evidence="11" key="1">
    <citation type="submission" date="2025-08" db="UniProtKB">
        <authorList>
            <consortium name="RefSeq"/>
        </authorList>
    </citation>
    <scope>IDENTIFICATION</scope>
    <source>
        <tissue evidence="11">Brain</tissue>
    </source>
</reference>
<keyword evidence="4 9" id="KW-0812">Transmembrane</keyword>
<dbReference type="GO" id="GO:0005743">
    <property type="term" value="C:mitochondrial inner membrane"/>
    <property type="evidence" value="ECO:0007669"/>
    <property type="project" value="UniProtKB-SubCell"/>
</dbReference>
<evidence type="ECO:0000256" key="3">
    <source>
        <dbReference type="ARBA" id="ARBA00022448"/>
    </source>
</evidence>
<evidence type="ECO:0000256" key="2">
    <source>
        <dbReference type="ARBA" id="ARBA00006416"/>
    </source>
</evidence>
<evidence type="ECO:0000256" key="7">
    <source>
        <dbReference type="ARBA" id="ARBA00023128"/>
    </source>
</evidence>
<dbReference type="CTD" id="347411"/>
<keyword evidence="5 9" id="KW-0999">Mitochondrion inner membrane</keyword>
<comment type="subcellular location">
    <subcellularLocation>
        <location evidence="1 9">Mitochondrion inner membrane</location>
        <topology evidence="1 9">Multi-pass membrane protein</topology>
    </subcellularLocation>
</comment>
<organism evidence="10 11">
    <name type="scientific">Mustela putorius furo</name>
    <name type="common">European domestic ferret</name>
    <name type="synonym">Mustela furo</name>
    <dbReference type="NCBI Taxonomy" id="9669"/>
    <lineage>
        <taxon>Eukaryota</taxon>
        <taxon>Metazoa</taxon>
        <taxon>Chordata</taxon>
        <taxon>Craniata</taxon>
        <taxon>Vertebrata</taxon>
        <taxon>Euteleostomi</taxon>
        <taxon>Mammalia</taxon>
        <taxon>Eutheria</taxon>
        <taxon>Laurasiatheria</taxon>
        <taxon>Carnivora</taxon>
        <taxon>Caniformia</taxon>
        <taxon>Musteloidea</taxon>
        <taxon>Mustelidae</taxon>
        <taxon>Mustelinae</taxon>
        <taxon>Mustela</taxon>
    </lineage>
</organism>
<keyword evidence="7 9" id="KW-0496">Mitochondrion</keyword>
<evidence type="ECO:0000256" key="8">
    <source>
        <dbReference type="ARBA" id="ARBA00023136"/>
    </source>
</evidence>
<keyword evidence="10" id="KW-1185">Reference proteome</keyword>
<feature type="transmembrane region" description="Helical" evidence="9">
    <location>
        <begin position="28"/>
        <end position="53"/>
    </location>
</feature>
<gene>
    <name evidence="11" type="primary">MPC1L</name>
</gene>
<dbReference type="RefSeq" id="XP_012912944.1">
    <property type="nucleotide sequence ID" value="XM_013057490.2"/>
</dbReference>
<evidence type="ECO:0000256" key="6">
    <source>
        <dbReference type="ARBA" id="ARBA00022989"/>
    </source>
</evidence>
<evidence type="ECO:0000313" key="11">
    <source>
        <dbReference type="RefSeq" id="XP_012912944.1"/>
    </source>
</evidence>
<name>A0A8U0NU84_MUSPF</name>
<keyword evidence="6 9" id="KW-1133">Transmembrane helix</keyword>
<evidence type="ECO:0000313" key="10">
    <source>
        <dbReference type="Proteomes" id="UP000000715"/>
    </source>
</evidence>
<dbReference type="PANTHER" id="PTHR14154">
    <property type="entry name" value="UPF0041 BRAIN PROTEIN 44-RELATED"/>
    <property type="match status" value="1"/>
</dbReference>
<dbReference type="OrthoDB" id="1697690at2759"/>
<dbReference type="Proteomes" id="UP000000715">
    <property type="component" value="Unplaced"/>
</dbReference>
<evidence type="ECO:0000256" key="1">
    <source>
        <dbReference type="ARBA" id="ARBA00004448"/>
    </source>
</evidence>
<evidence type="ECO:0000256" key="5">
    <source>
        <dbReference type="ARBA" id="ARBA00022792"/>
    </source>
</evidence>
<comment type="similarity">
    <text evidence="2 9">Belongs to the mitochondrial pyruvate carrier (MPC) (TC 2.A.105) family.</text>
</comment>
<protein>
    <recommendedName>
        <fullName evidence="9">Mitochondrial pyruvate carrier</fullName>
    </recommendedName>
</protein>
<keyword evidence="3 9" id="KW-0813">Transport</keyword>
<sequence>MLCGALYGNHAKARGHGSRLCGVGSASYVIVGWLLFLWCSHALEIMAMVAALWRSARDYMKTKEFRNYLASTHFWGPVANYGLPLAALKDMNASPEIISGRMKVALIFYLMAFMHFAYRVQPRNLLLFVCHSTNVLARSVQLSRYLNYYCGGGASAAVGTTAAITPDPTSCPVPVSDLDNDDSC</sequence>
<dbReference type="Pfam" id="PF03650">
    <property type="entry name" value="MPC"/>
    <property type="match status" value="1"/>
</dbReference>
<dbReference type="GeneID" id="101693302"/>
<feature type="transmembrane region" description="Helical" evidence="9">
    <location>
        <begin position="100"/>
        <end position="118"/>
    </location>
</feature>
<evidence type="ECO:0000256" key="4">
    <source>
        <dbReference type="ARBA" id="ARBA00022692"/>
    </source>
</evidence>
<evidence type="ECO:0000256" key="9">
    <source>
        <dbReference type="RuleBase" id="RU363100"/>
    </source>
</evidence>
<accession>A0A8U0NU84</accession>
<dbReference type="InterPro" id="IPR005336">
    <property type="entry name" value="MPC"/>
</dbReference>
<dbReference type="GO" id="GO:0006850">
    <property type="term" value="P:pyruvate import into mitochondria"/>
    <property type="evidence" value="ECO:0007669"/>
    <property type="project" value="InterPro"/>
</dbReference>
<feature type="transmembrane region" description="Helical" evidence="9">
    <location>
        <begin position="65"/>
        <end position="88"/>
    </location>
</feature>
<proteinExistence type="inferred from homology"/>
<keyword evidence="8 9" id="KW-0472">Membrane</keyword>
<dbReference type="AlphaFoldDB" id="A0A8U0NU84"/>
<comment type="function">
    <text evidence="9">Mediates the uptake of pyruvate into mitochondria.</text>
</comment>
<dbReference type="KEGG" id="mpuf:101693302"/>